<sequence length="447" mass="52144">MKISIGMKSNFAFDRLCTAIQKDEVLTNSTELYPKNIQEISMLDDTLEFWKPDVLILDSKLPNFDELDDFSMDKNVEVIYFHSDYEATIEYLKEQLEEFSKKPEKKPIFQIPKRQVKTIDPESVKAVINEQPREKEIIYKEKVIEKEIYRTSYTTVPNKLIIVGSMWQGAGSTTVAMNLSRAIAKRGLKVSYIEFPTLKPYVFDYLAIPVKEEKSNQKYREHVKSILQGKPFNRQKTVWNDFDIDWYVNDSREVPVQECTYEDILKVIYSINSTITIVDVSANFNDQHIQQLLHHADDIYVCVDPDPVKVDWLSSINSAESDFQREEKKIIDYLNSVEEQEGLSFQFINTKYTKKIDNKVFWEALGKKPISFFPVVNYEDLIQMVWDSKLLYDDSRYTDIVEKALKPIILNAVPRDYYNVSSKKGNSKGSSNLLNIFKKHKGNEEVN</sequence>
<geneLocation type="plasmid" evidence="1">
    <name>pNe-1</name>
</geneLocation>
<protein>
    <submittedName>
        <fullName evidence="1">Uncharacterized protein</fullName>
    </submittedName>
</protein>
<dbReference type="EMBL" id="KP738729">
    <property type="protein sequence ID" value="AKO69663.1"/>
    <property type="molecule type" value="Genomic_DNA"/>
</dbReference>
<reference evidence="1" key="1">
    <citation type="journal article" date="2015" name="Toxicon">
        <title>Production level of tetrodotoxin in Aeromonas is associated with the copy number of a plasmid.</title>
        <authorList>
            <person name="Liu J."/>
            <person name="Wei F."/>
            <person name="Lu Y."/>
            <person name="Ma T."/>
            <person name="Zhao J."/>
            <person name="Gong X."/>
            <person name="Bao B."/>
        </authorList>
    </citation>
    <scope>NUCLEOTIDE SEQUENCE</scope>
    <source>
        <strain evidence="1">Ne-1</strain>
        <plasmid evidence="1">pNe-1</plasmid>
    </source>
</reference>
<organism evidence="1">
    <name type="scientific">Aeromonas sp. Ne-1</name>
    <dbReference type="NCBI Taxonomy" id="1675689"/>
    <lineage>
        <taxon>Bacteria</taxon>
        <taxon>Pseudomonadati</taxon>
        <taxon>Pseudomonadota</taxon>
        <taxon>Gammaproteobacteria</taxon>
        <taxon>Aeromonadales</taxon>
        <taxon>Aeromonadaceae</taxon>
        <taxon>Aeromonas</taxon>
    </lineage>
</organism>
<keyword evidence="1" id="KW-0614">Plasmid</keyword>
<dbReference type="InterPro" id="IPR027417">
    <property type="entry name" value="P-loop_NTPase"/>
</dbReference>
<dbReference type="RefSeq" id="WP_201800256.1">
    <property type="nucleotide sequence ID" value="NZ_KP738729.1"/>
</dbReference>
<evidence type="ECO:0000313" key="1">
    <source>
        <dbReference type="EMBL" id="AKO69663.1"/>
    </source>
</evidence>
<dbReference type="SUPFAM" id="SSF52540">
    <property type="entry name" value="P-loop containing nucleoside triphosphate hydrolases"/>
    <property type="match status" value="1"/>
</dbReference>
<proteinExistence type="predicted"/>
<dbReference type="AlphaFoldDB" id="A0A0H4J9H8"/>
<dbReference type="Gene3D" id="3.40.50.300">
    <property type="entry name" value="P-loop containing nucleotide triphosphate hydrolases"/>
    <property type="match status" value="1"/>
</dbReference>
<accession>A0A0H4J9H8</accession>
<name>A0A0H4J9H8_9GAMM</name>